<feature type="domain" description="Beta-lactamase class A catalytic" evidence="6">
    <location>
        <begin position="47"/>
        <end position="266"/>
    </location>
</feature>
<comment type="catalytic activity">
    <reaction evidence="1">
        <text>a beta-lactam + H2O = a substituted beta-amino acid</text>
        <dbReference type="Rhea" id="RHEA:20401"/>
        <dbReference type="ChEBI" id="CHEBI:15377"/>
        <dbReference type="ChEBI" id="CHEBI:35627"/>
        <dbReference type="ChEBI" id="CHEBI:140347"/>
        <dbReference type="EC" id="3.5.2.6"/>
    </reaction>
</comment>
<evidence type="ECO:0000256" key="1">
    <source>
        <dbReference type="ARBA" id="ARBA00001526"/>
    </source>
</evidence>
<dbReference type="GO" id="GO:0046677">
    <property type="term" value="P:response to antibiotic"/>
    <property type="evidence" value="ECO:0007669"/>
    <property type="project" value="UniProtKB-KW"/>
</dbReference>
<dbReference type="AlphaFoldDB" id="A0A096ZH67"/>
<dbReference type="EMBL" id="KM103296">
    <property type="protein sequence ID" value="AIS19858.1"/>
    <property type="molecule type" value="Genomic_DNA"/>
</dbReference>
<protein>
    <recommendedName>
        <fullName evidence="3">beta-lactamase</fullName>
        <ecNumber evidence="3">3.5.2.6</ecNumber>
    </recommendedName>
</protein>
<dbReference type="InterPro" id="IPR012338">
    <property type="entry name" value="Beta-lactam/transpept-like"/>
</dbReference>
<dbReference type="PANTHER" id="PTHR35333">
    <property type="entry name" value="BETA-LACTAMASE"/>
    <property type="match status" value="1"/>
</dbReference>
<evidence type="ECO:0000256" key="3">
    <source>
        <dbReference type="ARBA" id="ARBA00012865"/>
    </source>
</evidence>
<feature type="chain" id="PRO_5001932695" description="beta-lactamase" evidence="5">
    <location>
        <begin position="28"/>
        <end position="292"/>
    </location>
</feature>
<dbReference type="NCBIfam" id="NF033103">
    <property type="entry name" value="bla_class_A"/>
    <property type="match status" value="1"/>
</dbReference>
<dbReference type="CARD" id="ARO:3003177">
    <property type="molecule name" value="IMI-7"/>
    <property type="mechanism identifier" value="ARO:0001004"/>
    <property type="mechanism name" value="antibiotic inactivation"/>
</dbReference>
<dbReference type="Gene3D" id="3.40.710.10">
    <property type="entry name" value="DD-peptidase/beta-lactamase superfamily"/>
    <property type="match status" value="1"/>
</dbReference>
<dbReference type="NCBIfam" id="NF000538">
    <property type="entry name" value="classA_carba"/>
    <property type="match status" value="1"/>
</dbReference>
<evidence type="ECO:0000256" key="4">
    <source>
        <dbReference type="ARBA" id="ARBA00023251"/>
    </source>
</evidence>
<dbReference type="InterPro" id="IPR058197">
    <property type="entry name" value="NMC-A"/>
</dbReference>
<dbReference type="PRINTS" id="PR00118">
    <property type="entry name" value="BLACTAMASEA"/>
</dbReference>
<evidence type="ECO:0000256" key="5">
    <source>
        <dbReference type="SAM" id="SignalP"/>
    </source>
</evidence>
<dbReference type="SMR" id="A0A096ZH67"/>
<dbReference type="PANTHER" id="PTHR35333:SF3">
    <property type="entry name" value="BETA-LACTAMASE-TYPE TRANSPEPTIDASE FOLD CONTAINING PROTEIN"/>
    <property type="match status" value="1"/>
</dbReference>
<keyword evidence="4" id="KW-0046">Antibiotic resistance</keyword>
<sequence length="292" mass="32047">MSLNVKPSRIAILFSSCLVSISFFSQANTKGIDEIKDLEKDFNGRIGVYALDTGSGKSFSYKANERFPLCSSFKGFLAAAVLKGSQDNQLNLNQIVNYNTRSLEFHSPITTKYKDNGMSLGDMAAAALQYSDNGATNIILERYIGGPEGMTKFMRSIGDKDFRLDRWELDLNTAIPGDERDTSTPAAVAKSLKTLALGNILNEREKETYQTWLKGNTTGAARIRASVPSDWVVGDKTGSCGAYGTANDYAVVWPKNRAPLIISVYTTKNEKEAKHEDKVIAEASRIAIDNLK</sequence>
<organism evidence="7">
    <name type="scientific">Enterobacter cloacae</name>
    <dbReference type="NCBI Taxonomy" id="550"/>
    <lineage>
        <taxon>Bacteria</taxon>
        <taxon>Pseudomonadati</taxon>
        <taxon>Pseudomonadota</taxon>
        <taxon>Gammaproteobacteria</taxon>
        <taxon>Enterobacterales</taxon>
        <taxon>Enterobacteriaceae</taxon>
        <taxon>Enterobacter</taxon>
        <taxon>Enterobacter cloacae complex</taxon>
    </lineage>
</organism>
<reference evidence="7" key="1">
    <citation type="submission" date="2014-07" db="EMBL/GenBank/DDBJ databases">
        <title>IMI-7, novel IMI-1 carbapenemase variant from clinical isolate of Enterobacter cloacae.</title>
        <authorList>
            <person name="La M."/>
            <person name="Teo J."/>
            <person name="Koh T."/>
        </authorList>
    </citation>
    <scope>NUCLEOTIDE SEQUENCE</scope>
    <source>
        <strain evidence="7">ENT1135</strain>
    </source>
</reference>
<dbReference type="EC" id="3.5.2.6" evidence="3"/>
<dbReference type="SUPFAM" id="SSF56601">
    <property type="entry name" value="beta-lactamase/transpeptidase-like"/>
    <property type="match status" value="1"/>
</dbReference>
<dbReference type="GO" id="GO:0030655">
    <property type="term" value="P:beta-lactam antibiotic catabolic process"/>
    <property type="evidence" value="ECO:0007669"/>
    <property type="project" value="InterPro"/>
</dbReference>
<gene>
    <name evidence="7" type="primary">imi-7</name>
</gene>
<dbReference type="GO" id="GO:0008800">
    <property type="term" value="F:beta-lactamase activity"/>
    <property type="evidence" value="ECO:0007669"/>
    <property type="project" value="UniProtKB-EC"/>
</dbReference>
<accession>A0A096ZH67</accession>
<dbReference type="MEROPS" id="S11.A01"/>
<name>A0A096ZH67_ENTCL</name>
<feature type="signal peptide" evidence="5">
    <location>
        <begin position="1"/>
        <end position="27"/>
    </location>
</feature>
<dbReference type="Pfam" id="PF13354">
    <property type="entry name" value="Beta-lactamase2"/>
    <property type="match status" value="1"/>
</dbReference>
<proteinExistence type="inferred from homology"/>
<evidence type="ECO:0000259" key="6">
    <source>
        <dbReference type="Pfam" id="PF13354"/>
    </source>
</evidence>
<evidence type="ECO:0000313" key="7">
    <source>
        <dbReference type="EMBL" id="AIS19858.1"/>
    </source>
</evidence>
<keyword evidence="5" id="KW-0732">Signal</keyword>
<dbReference type="InterPro" id="IPR045155">
    <property type="entry name" value="Beta-lactam_cat"/>
</dbReference>
<dbReference type="InterPro" id="IPR058220">
    <property type="entry name" value="KPC-2/SME-1-like"/>
</dbReference>
<dbReference type="InterPro" id="IPR000871">
    <property type="entry name" value="Beta-lactam_class-A"/>
</dbReference>
<dbReference type="NCBIfam" id="NF000400">
    <property type="entry name" value="blaIMI"/>
    <property type="match status" value="1"/>
</dbReference>
<comment type="similarity">
    <text evidence="2">Belongs to the class-A beta-lactamase family.</text>
</comment>
<evidence type="ECO:0000256" key="2">
    <source>
        <dbReference type="ARBA" id="ARBA00009009"/>
    </source>
</evidence>
<dbReference type="RefSeq" id="WP_063860571.1">
    <property type="nucleotide sequence ID" value="NG_049169.1"/>
</dbReference>